<dbReference type="OrthoDB" id="1955171at2"/>
<organism evidence="1 2">
    <name type="scientific">Paenibacillus oryzisoli</name>
    <dbReference type="NCBI Taxonomy" id="1850517"/>
    <lineage>
        <taxon>Bacteria</taxon>
        <taxon>Bacillati</taxon>
        <taxon>Bacillota</taxon>
        <taxon>Bacilli</taxon>
        <taxon>Bacillales</taxon>
        <taxon>Paenibacillaceae</taxon>
        <taxon>Paenibacillus</taxon>
    </lineage>
</organism>
<name>A0A197ZZS2_9BACL</name>
<gene>
    <name evidence="1" type="ORF">A8708_12730</name>
</gene>
<protein>
    <recommendedName>
        <fullName evidence="3">Cold-shock protein</fullName>
    </recommendedName>
</protein>
<dbReference type="Proteomes" id="UP000078454">
    <property type="component" value="Unassembled WGS sequence"/>
</dbReference>
<keyword evidence="2" id="KW-1185">Reference proteome</keyword>
<sequence>MYFRKKSIEDLIQEDTKVWACNNEDCKGWIRDNFSFEYVPTCHQCLSPMISSLKMLPIISNSNKNLKSLHKGRLIS</sequence>
<accession>A0A197ZZS2</accession>
<dbReference type="RefSeq" id="WP_068669718.1">
    <property type="nucleotide sequence ID" value="NZ_LYPB01000090.1"/>
</dbReference>
<evidence type="ECO:0008006" key="3">
    <source>
        <dbReference type="Google" id="ProtNLM"/>
    </source>
</evidence>
<reference evidence="1 2" key="1">
    <citation type="submission" date="2016-05" db="EMBL/GenBank/DDBJ databases">
        <title>Paenibacillus sp. 1ZS3-15 nov., isolated from the rhizosphere soil.</title>
        <authorList>
            <person name="Zhang X.X."/>
            <person name="Zhang J."/>
        </authorList>
    </citation>
    <scope>NUCLEOTIDE SEQUENCE [LARGE SCALE GENOMIC DNA]</scope>
    <source>
        <strain evidence="1 2">1ZS3-15</strain>
    </source>
</reference>
<dbReference type="AlphaFoldDB" id="A0A197ZZS2"/>
<dbReference type="InterPro" id="IPR025916">
    <property type="entry name" value="YdjO"/>
</dbReference>
<evidence type="ECO:0000313" key="2">
    <source>
        <dbReference type="Proteomes" id="UP000078454"/>
    </source>
</evidence>
<dbReference type="STRING" id="1850517.A8708_12730"/>
<dbReference type="Pfam" id="PF14169">
    <property type="entry name" value="YdjO"/>
    <property type="match status" value="1"/>
</dbReference>
<dbReference type="EMBL" id="LYPB01000090">
    <property type="protein sequence ID" value="OAS14263.1"/>
    <property type="molecule type" value="Genomic_DNA"/>
</dbReference>
<comment type="caution">
    <text evidence="1">The sequence shown here is derived from an EMBL/GenBank/DDBJ whole genome shotgun (WGS) entry which is preliminary data.</text>
</comment>
<evidence type="ECO:0000313" key="1">
    <source>
        <dbReference type="EMBL" id="OAS14263.1"/>
    </source>
</evidence>
<proteinExistence type="predicted"/>